<proteinExistence type="predicted"/>
<dbReference type="AlphaFoldDB" id="A0AAV5AWQ2"/>
<dbReference type="Proteomes" id="UP001207736">
    <property type="component" value="Unassembled WGS sequence"/>
</dbReference>
<keyword evidence="1" id="KW-0812">Transmembrane</keyword>
<evidence type="ECO:0000313" key="3">
    <source>
        <dbReference type="EMBL" id="GJM52163.1"/>
    </source>
</evidence>
<evidence type="ECO:0000313" key="5">
    <source>
        <dbReference type="Proteomes" id="UP001208692"/>
    </source>
</evidence>
<protein>
    <submittedName>
        <fullName evidence="2">Uncharacterized protein</fullName>
    </submittedName>
</protein>
<keyword evidence="1" id="KW-0472">Membrane</keyword>
<dbReference type="EMBL" id="BQKA01000036">
    <property type="protein sequence ID" value="GJM50979.1"/>
    <property type="molecule type" value="Genomic_DNA"/>
</dbReference>
<comment type="caution">
    <text evidence="2">The sequence shown here is derived from an EMBL/GenBank/DDBJ whole genome shotgun (WGS) entry which is preliminary data.</text>
</comment>
<organism evidence="2 4">
    <name type="scientific">Capnocytophaga catalasegens</name>
    <dbReference type="NCBI Taxonomy" id="1004260"/>
    <lineage>
        <taxon>Bacteria</taxon>
        <taxon>Pseudomonadati</taxon>
        <taxon>Bacteroidota</taxon>
        <taxon>Flavobacteriia</taxon>
        <taxon>Flavobacteriales</taxon>
        <taxon>Flavobacteriaceae</taxon>
        <taxon>Capnocytophaga</taxon>
    </lineage>
</organism>
<keyword evidence="5" id="KW-1185">Reference proteome</keyword>
<dbReference type="EMBL" id="BQKB01000009">
    <property type="protein sequence ID" value="GJM52163.1"/>
    <property type="molecule type" value="Genomic_DNA"/>
</dbReference>
<evidence type="ECO:0000313" key="2">
    <source>
        <dbReference type="EMBL" id="GJM50979.1"/>
    </source>
</evidence>
<feature type="transmembrane region" description="Helical" evidence="1">
    <location>
        <begin position="7"/>
        <end position="28"/>
    </location>
</feature>
<accession>A0AAV5AWQ2</accession>
<evidence type="ECO:0000313" key="4">
    <source>
        <dbReference type="Proteomes" id="UP001207736"/>
    </source>
</evidence>
<reference evidence="2 5" key="1">
    <citation type="submission" date="2021-11" db="EMBL/GenBank/DDBJ databases">
        <title>Draft genome sequence of Capnocytophaga sp. strain KC07075 isolated from cat oral cavity.</title>
        <authorList>
            <person name="Suzuki M."/>
            <person name="Imaoka K."/>
            <person name="Kimura M."/>
            <person name="Morikawa S."/>
            <person name="Maeda K."/>
        </authorList>
    </citation>
    <scope>NUCLEOTIDE SEQUENCE</scope>
    <source>
        <strain evidence="2">KC07075</strain>
        <strain evidence="3 5">KC07079</strain>
    </source>
</reference>
<keyword evidence="1" id="KW-1133">Transmembrane helix</keyword>
<feature type="transmembrane region" description="Helical" evidence="1">
    <location>
        <begin position="34"/>
        <end position="57"/>
    </location>
</feature>
<sequence>MNIKKFLLPLFGINIFLITGILYIVLHLTDTEYFIPAIIGLFIIHLVCIFGFLYYIFNKIFDTTNRKIPSVYQKPYKEGQNISLDNTPLKAISRNPSFLFIKKVDYEEFFFSEQHLYILNRSKAKIYTFALSEITEIKRSFFQMNSRYVWTIKIKPLTGELISFNLLPKDTIFDSTSFGDFYKKMQAIKPEVIKSKNNLFF</sequence>
<name>A0AAV5AWQ2_9FLAO</name>
<evidence type="ECO:0000256" key="1">
    <source>
        <dbReference type="SAM" id="Phobius"/>
    </source>
</evidence>
<gene>
    <name evidence="2" type="ORF">RCZ15_19520</name>
    <name evidence="3" type="ORF">RCZ16_04810</name>
</gene>
<dbReference type="Proteomes" id="UP001208692">
    <property type="component" value="Unassembled WGS sequence"/>
</dbReference>
<dbReference type="RefSeq" id="WP_264846412.1">
    <property type="nucleotide sequence ID" value="NZ_BPMA01000021.1"/>
</dbReference>